<evidence type="ECO:0000313" key="2">
    <source>
        <dbReference type="Proteomes" id="UP000228380"/>
    </source>
</evidence>
<evidence type="ECO:0000313" key="3">
    <source>
        <dbReference type="RefSeq" id="XP_008806686.1"/>
    </source>
</evidence>
<organism evidence="2 3">
    <name type="scientific">Phoenix dactylifera</name>
    <name type="common">Date palm</name>
    <dbReference type="NCBI Taxonomy" id="42345"/>
    <lineage>
        <taxon>Eukaryota</taxon>
        <taxon>Viridiplantae</taxon>
        <taxon>Streptophyta</taxon>
        <taxon>Embryophyta</taxon>
        <taxon>Tracheophyta</taxon>
        <taxon>Spermatophyta</taxon>
        <taxon>Magnoliopsida</taxon>
        <taxon>Liliopsida</taxon>
        <taxon>Arecaceae</taxon>
        <taxon>Coryphoideae</taxon>
        <taxon>Phoeniceae</taxon>
        <taxon>Phoenix</taxon>
    </lineage>
</organism>
<dbReference type="InterPro" id="IPR023198">
    <property type="entry name" value="PGP-like_dom2"/>
</dbReference>
<name>A0A8B7CUY8_PHODC</name>
<dbReference type="PANTHER" id="PTHR42896">
    <property type="entry name" value="XYLULOSE-1,5-BISPHOSPHATE (XUBP) PHOSPHATASE"/>
    <property type="match status" value="1"/>
</dbReference>
<gene>
    <name evidence="3" type="primary">LOC103719286</name>
</gene>
<dbReference type="InterPro" id="IPR036412">
    <property type="entry name" value="HAD-like_sf"/>
</dbReference>
<reference evidence="3" key="2">
    <citation type="submission" date="2025-08" db="UniProtKB">
        <authorList>
            <consortium name="RefSeq"/>
        </authorList>
    </citation>
    <scope>IDENTIFICATION</scope>
    <source>
        <tissue evidence="3">Young leaves</tissue>
    </source>
</reference>
<accession>A0A8B7CUY8</accession>
<dbReference type="AlphaFoldDB" id="A0A8B7CUY8"/>
<reference evidence="2" key="1">
    <citation type="journal article" date="2019" name="Nat. Commun.">
        <title>Genome-wide association mapping of date palm fruit traits.</title>
        <authorList>
            <person name="Hazzouri K.M."/>
            <person name="Gros-Balthazard M."/>
            <person name="Flowers J.M."/>
            <person name="Copetti D."/>
            <person name="Lemansour A."/>
            <person name="Lebrun M."/>
            <person name="Masmoudi K."/>
            <person name="Ferrand S."/>
            <person name="Dhar M.I."/>
            <person name="Fresquez Z.A."/>
            <person name="Rosas U."/>
            <person name="Zhang J."/>
            <person name="Talag J."/>
            <person name="Lee S."/>
            <person name="Kudrna D."/>
            <person name="Powell R.F."/>
            <person name="Leitch I.J."/>
            <person name="Krueger R.R."/>
            <person name="Wing R.A."/>
            <person name="Amiri K.M.A."/>
            <person name="Purugganan M.D."/>
        </authorList>
    </citation>
    <scope>NUCLEOTIDE SEQUENCE [LARGE SCALE GENOMIC DNA]</scope>
    <source>
        <strain evidence="2">cv. Khalas</strain>
    </source>
</reference>
<dbReference type="OrthoDB" id="545219at2759"/>
<dbReference type="InterPro" id="IPR044999">
    <property type="entry name" value="CbbY-like"/>
</dbReference>
<dbReference type="GeneID" id="103719286"/>
<sequence>MEAIATRYSLLPRSLPVSGTRKAEIAAAAAAIPFPLPSAPASSSLRDFSFPSKNPKSPRLPCSSSNLQESKPSTDLGLLLEVEGVLADIHRFGNRQSFNVAFQKLGLDCANWTEPVYADLMRKAGGDEDRMLVLFFNRIGWPTSLPTSEKESFMKNVIREKRKALEEIVTSSNLPLRPGVENFIDDALSEGVPVMMLIAYSRNGDKISRSIIDKLGHDRISKIKIIGKEEVEGSFYGQLVLGKGVSSTLDEQLVKEAQKAVSMEKQRIAEEVAAILKLTVDIDTSPSENFEKIVATLRAGAEYAGLPAQNCVLIAGSQSSILGAERVGMPCVVLRSSLTARAEFRQAKAVMDGFGGADLTISRLRHKKWS</sequence>
<proteinExistence type="predicted"/>
<keyword evidence="2" id="KW-1185">Reference proteome</keyword>
<dbReference type="Gene3D" id="1.10.150.240">
    <property type="entry name" value="Putative phosphatase, domain 2"/>
    <property type="match status" value="1"/>
</dbReference>
<evidence type="ECO:0000256" key="1">
    <source>
        <dbReference type="SAM" id="MobiDB-lite"/>
    </source>
</evidence>
<dbReference type="SUPFAM" id="SSF56784">
    <property type="entry name" value="HAD-like"/>
    <property type="match status" value="1"/>
</dbReference>
<dbReference type="GO" id="GO:0016787">
    <property type="term" value="F:hydrolase activity"/>
    <property type="evidence" value="ECO:0007669"/>
    <property type="project" value="InterPro"/>
</dbReference>
<protein>
    <submittedName>
        <fullName evidence="3">CBBY-like protein isoform X7</fullName>
    </submittedName>
</protein>
<dbReference type="Gene3D" id="3.40.50.1000">
    <property type="entry name" value="HAD superfamily/HAD-like"/>
    <property type="match status" value="2"/>
</dbReference>
<feature type="compositionally biased region" description="Polar residues" evidence="1">
    <location>
        <begin position="62"/>
        <end position="71"/>
    </location>
</feature>
<dbReference type="RefSeq" id="XP_008806686.1">
    <property type="nucleotide sequence ID" value="XM_008808464.4"/>
</dbReference>
<dbReference type="KEGG" id="pda:103719286"/>
<dbReference type="InterPro" id="IPR023214">
    <property type="entry name" value="HAD_sf"/>
</dbReference>
<feature type="region of interest" description="Disordered" evidence="1">
    <location>
        <begin position="47"/>
        <end position="71"/>
    </location>
</feature>
<dbReference type="PANTHER" id="PTHR42896:SF3">
    <property type="entry name" value="PROTEIN, PUTATIVE, EXPRESSED-RELATED"/>
    <property type="match status" value="1"/>
</dbReference>
<dbReference type="Proteomes" id="UP000228380">
    <property type="component" value="Chromosome 16"/>
</dbReference>